<evidence type="ECO:0000313" key="6">
    <source>
        <dbReference type="Proteomes" id="UP000649617"/>
    </source>
</evidence>
<dbReference type="InterPro" id="IPR025799">
    <property type="entry name" value="Arg_MeTrfase"/>
</dbReference>
<sequence>VIVSELLGSFGDNELSPECLDGAQRFLAEDGVCIPQSYTAALTPVSAPGLWTDAQQGAAGGGQADLETAYVVNLHHAFFPCSAIKDCFHFDHPNWDLKSNDRCMDLDFEIEVDSLVHGFAGYFDCVLYGAERISIHPKTLSVGMFSWFPMFFPLRHPQFLQRGSVIRSHWWRRHDAHKVWYEWALSEPSPSPVQNLGGRSWPISLL</sequence>
<dbReference type="InterPro" id="IPR029063">
    <property type="entry name" value="SAM-dependent_MTases_sf"/>
</dbReference>
<dbReference type="GO" id="GO:0016274">
    <property type="term" value="F:protein-arginine N-methyltransferase activity"/>
    <property type="evidence" value="ECO:0007669"/>
    <property type="project" value="InterPro"/>
</dbReference>
<dbReference type="Proteomes" id="UP000649617">
    <property type="component" value="Unassembled WGS sequence"/>
</dbReference>
<feature type="domain" description="PRMT5 arginine-N-methyltransferase" evidence="3">
    <location>
        <begin position="1"/>
        <end position="34"/>
    </location>
</feature>
<dbReference type="PANTHER" id="PTHR10738">
    <property type="entry name" value="PROTEIN ARGININE N-METHYLTRANSFERASE 5"/>
    <property type="match status" value="1"/>
</dbReference>
<dbReference type="EMBL" id="CAJNIZ010045386">
    <property type="protein sequence ID" value="CAE7718648.1"/>
    <property type="molecule type" value="Genomic_DNA"/>
</dbReference>
<evidence type="ECO:0000259" key="3">
    <source>
        <dbReference type="Pfam" id="PF05185"/>
    </source>
</evidence>
<keyword evidence="1 2" id="KW-0949">S-adenosyl-L-methionine</keyword>
<dbReference type="GO" id="GO:0005634">
    <property type="term" value="C:nucleus"/>
    <property type="evidence" value="ECO:0007669"/>
    <property type="project" value="TreeGrafter"/>
</dbReference>
<evidence type="ECO:0000256" key="2">
    <source>
        <dbReference type="PROSITE-ProRule" id="PRU01015"/>
    </source>
</evidence>
<reference evidence="5" key="1">
    <citation type="submission" date="2021-02" db="EMBL/GenBank/DDBJ databases">
        <authorList>
            <person name="Dougan E. K."/>
            <person name="Rhodes N."/>
            <person name="Thang M."/>
            <person name="Chan C."/>
        </authorList>
    </citation>
    <scope>NUCLEOTIDE SEQUENCE</scope>
</reference>
<keyword evidence="2" id="KW-0489">Methyltransferase</keyword>
<dbReference type="GO" id="GO:0032259">
    <property type="term" value="P:methylation"/>
    <property type="evidence" value="ECO:0007669"/>
    <property type="project" value="UniProtKB-KW"/>
</dbReference>
<evidence type="ECO:0000256" key="1">
    <source>
        <dbReference type="ARBA" id="ARBA00022691"/>
    </source>
</evidence>
<dbReference type="Pfam" id="PF05185">
    <property type="entry name" value="PRMT5"/>
    <property type="match status" value="1"/>
</dbReference>
<evidence type="ECO:0000313" key="5">
    <source>
        <dbReference type="EMBL" id="CAE7718648.1"/>
    </source>
</evidence>
<feature type="domain" description="PRMT5 oligomerisation" evidence="4">
    <location>
        <begin position="37"/>
        <end position="201"/>
    </location>
</feature>
<dbReference type="PROSITE" id="PS51678">
    <property type="entry name" value="SAM_MT_PRMT"/>
    <property type="match status" value="1"/>
</dbReference>
<dbReference type="GO" id="GO:0006355">
    <property type="term" value="P:regulation of DNA-templated transcription"/>
    <property type="evidence" value="ECO:0007669"/>
    <property type="project" value="TreeGrafter"/>
</dbReference>
<accession>A0A812XDH4</accession>
<keyword evidence="2" id="KW-0808">Transferase</keyword>
<name>A0A812XDH4_SYMPI</name>
<keyword evidence="6" id="KW-1185">Reference proteome</keyword>
<dbReference type="Gene3D" id="2.70.160.11">
    <property type="entry name" value="Hnrnp arginine n-methyltransferase1"/>
    <property type="match status" value="1"/>
</dbReference>
<feature type="non-terminal residue" evidence="5">
    <location>
        <position position="1"/>
    </location>
</feature>
<protein>
    <submittedName>
        <fullName evidence="5">Prmt5 protein</fullName>
    </submittedName>
</protein>
<dbReference type="Gene3D" id="3.40.50.150">
    <property type="entry name" value="Vaccinia Virus protein VP39"/>
    <property type="match status" value="1"/>
</dbReference>
<organism evidence="5 6">
    <name type="scientific">Symbiodinium pilosum</name>
    <name type="common">Dinoflagellate</name>
    <dbReference type="NCBI Taxonomy" id="2952"/>
    <lineage>
        <taxon>Eukaryota</taxon>
        <taxon>Sar</taxon>
        <taxon>Alveolata</taxon>
        <taxon>Dinophyceae</taxon>
        <taxon>Suessiales</taxon>
        <taxon>Symbiodiniaceae</taxon>
        <taxon>Symbiodinium</taxon>
    </lineage>
</organism>
<dbReference type="InterPro" id="IPR035248">
    <property type="entry name" value="PRMT5_C"/>
</dbReference>
<gene>
    <name evidence="5" type="primary">Prmt5</name>
    <name evidence="5" type="ORF">SPIL2461_LOCUS20441</name>
</gene>
<dbReference type="InterPro" id="IPR035075">
    <property type="entry name" value="PRMT5"/>
</dbReference>
<dbReference type="Pfam" id="PF17286">
    <property type="entry name" value="PRMT5_C"/>
    <property type="match status" value="1"/>
</dbReference>
<dbReference type="OrthoDB" id="447470at2759"/>
<evidence type="ECO:0000259" key="4">
    <source>
        <dbReference type="Pfam" id="PF17286"/>
    </source>
</evidence>
<dbReference type="SUPFAM" id="SSF53335">
    <property type="entry name" value="S-adenosyl-L-methionine-dependent methyltransferases"/>
    <property type="match status" value="1"/>
</dbReference>
<dbReference type="PANTHER" id="PTHR10738:SF0">
    <property type="entry name" value="PROTEIN ARGININE N-METHYLTRANSFERASE 5"/>
    <property type="match status" value="1"/>
</dbReference>
<dbReference type="GO" id="GO:0005829">
    <property type="term" value="C:cytosol"/>
    <property type="evidence" value="ECO:0007669"/>
    <property type="project" value="TreeGrafter"/>
</dbReference>
<proteinExistence type="predicted"/>
<comment type="caution">
    <text evidence="5">The sequence shown here is derived from an EMBL/GenBank/DDBJ whole genome shotgun (WGS) entry which is preliminary data.</text>
</comment>
<dbReference type="AlphaFoldDB" id="A0A812XDH4"/>